<keyword evidence="11" id="KW-0539">Nucleus</keyword>
<feature type="compositionally biased region" description="Basic and acidic residues" evidence="13">
    <location>
        <begin position="32"/>
        <end position="48"/>
    </location>
</feature>
<dbReference type="FunFam" id="1.10.238.10:FF:000210">
    <property type="entry name" value="NADPH oxidase 5 isoform X2"/>
    <property type="match status" value="1"/>
</dbReference>
<feature type="transmembrane region" description="Helical" evidence="14">
    <location>
        <begin position="1366"/>
        <end position="1383"/>
    </location>
</feature>
<proteinExistence type="inferred from homology"/>
<dbReference type="Pfam" id="PF05236">
    <property type="entry name" value="TAF4"/>
    <property type="match status" value="1"/>
</dbReference>
<feature type="compositionally biased region" description="Polar residues" evidence="13">
    <location>
        <begin position="415"/>
        <end position="434"/>
    </location>
</feature>
<keyword evidence="12" id="KW-0175">Coiled coil</keyword>
<feature type="compositionally biased region" description="Polar residues" evidence="13">
    <location>
        <begin position="2868"/>
        <end position="2877"/>
    </location>
</feature>
<feature type="region of interest" description="Disordered" evidence="13">
    <location>
        <begin position="2036"/>
        <end position="2167"/>
    </location>
</feature>
<evidence type="ECO:0000256" key="12">
    <source>
        <dbReference type="SAM" id="Coils"/>
    </source>
</evidence>
<feature type="region of interest" description="Disordered" evidence="13">
    <location>
        <begin position="488"/>
        <end position="512"/>
    </location>
</feature>
<sequence>MAGASDPLEDMLFTEVDEKAVSDLVGSLESQLGDRKLPAAYTDGKREAAPAAGSHFSGKVRDAAGSVEPQQGHPKAGLTQEPGANEPLSAKTLTASTSSVAAGAVITPGAGLQTVGASPPAVSPVPGPVTLSTQPAAASFHRAPSAAIVPAAEALRTASPGLQSLNGSAGAVKLVNSAAAPAQAGSGSVISTVSAGSSTIIASMASQPAFPVPQSTVTPTGALQRHPSPVAQNGVDPKGAQLVTPGAPAASSSQVVNHSTPLMHTKMLVPSQPVSGSSVILTSTPPPVAVQSPISQTQTGTSPATVTLATSGMKPAVNGVSQPTLTVVRPPGAVVATTIQQQRPGLVVSSTRAAAPQPPLAVRPQQQTTIQLPPGFTMPPGMVLVRTETGQLVMVPQQVLAQAQAKTQQGQTVTNITQRPTTPTAGATIRGSTAPQTVRLASPAQTRMVQSPSTTAVQKAITVAPGSAAVSVKMTPPQKAQTVITAGGTPVAKPVPSTPLTSTTPATPATPTGRVTVVSQEMQENVKKCKNFLATLIKLASHNSPSPDTSKNVKALVQDLLDAKIEPEEFTTRLQAELKSSPQPYLIPFLKKSLPALRQSLLSSQQSLVTPSTSAPPLTAPGSVTAIRPRLPISPATSTVRLNPPLTNTVAVGRTGVQTVQTRTPVVFSQTLRPQGTLIRGPTAVIGKSPIHLAAQANQKKLSDPGGGTFRDDDDINDVASMAGVNLNEENARILATSSELVGTKIRSCKDESFLPTGLLHRRILDTAGGAGLGTKLMRLVKDRRRMEQLAVGGGQPVSRVRDVEMEEVMEELQEKVRALQSENEGLKQRLLVAKQQLINSQSRRPTPYGHVQSRVNSGLKKLQDDALSPSPGQPKSTRSSEGGGRPPTGLLPRFGHNLLEEARTEIRNLSHVSGNVTMIRLQKQLADRSNAVTELEGRFLQLQELQEQISELEQERDLLKETNEKLVNSALDMSQQQRWQIQEQQLKLQIVQLETALKADLVDKNEILDKIKAERDQSEKLTEENKKLQIQFLEQKQQLDELSERLKFYSRENEYDVAELTEALLLIKTCSVLDQGPLTLAWFMFKRGGPDLAEDLENQMRSRIQRVVVLVQVVSLRLQLGLCGPAAAQTVTMSLDEDARWLEWVTKQFESIAGEDKEIDLDEFKTALKVKERFFALFDSDGSASISLDELLKALDLLIHGSETDKLQFLFQSAMFGCCLTGSGSIDPDELRTVLKSCLRESAISLPEEKLDDLTLALFESADKDNSGAITFEELKAELETFPEVMENLTISAANWLKPPDLDEKKHHAPRYLTRAYWHNNSRKLLFLCLYACLSLLLFIGAMLQHSHGGAWYMVAKGCGQCLNFNCTFIMVLMLRRCLTWLRATWVVRVLPLDQNILLHQIVGYAILFYTLVHTTAHVFNFAQMSNISGFSLWEYLLTTRPGIGWVKGTASVTGVVLQVFYWSHLSYIWVWSLLMVHCANFWKWFVVPGLVFVLEKIVGIAVSRMGGLYIVEVNLLPSKVTHLVIKRPQFFHFKPGDYVYINIPLIAKYEWHPFTISSAPEQSVASNEDDAIELMMYRQSSCRSDAASCSASASGSQGPDEPPSDELGLAERGEVSAKFGDNHQFCNIKCYVDGPYGTPTRQIFASEHAVLIGAGIGITPFASILQSIMSRYRRRKQNCPNCNYSWCENLKDSDMKLRKVDFIWINRDQKSFEWFVSLLTKLEMDQADEEPEGRFLEMHMYMTSALSKNDMKAIGLQMALDLLAKKEKRDSITGLRTRTQPGRPEWGKVFQKVSEEKKGKTLHGDGLAAAGVSSQSVKASGSIMASRQRNSVRILSSRERGSQTFGSQRLLQLLVEEKVRWMKWQSQGGSESWFTESNVAIASLAFHPTAQLLLIATNNELHFWDWSRPEPFAVVKTGSDTERVRLVRFDPLGHNLLTAIVNPSNQQNEEDSEVPMDSVEIPHFRQRSFLPSQPAGSEQPRPLGENGSNVGESPSMPLAQYPSSERGPSFPGCTQHLGLVCLCSRCSVSRNSSLAANTSASDPPQPPPASTFSSARTEPRQPPERPSAFTSVYYSATSGIEPHSTSRPGPDWTRNLLSMREGGVGPGMLPPRTSSSSISLLSVLRQQDSSSQSPVYTSASEGRGFPQQGELGARDGAGMSSGHHPFWDGARSNTASFRNVLQCNLSRYFMEFDRMQDLEPPLGGGMADGGQEQSQELLNNNMDPERPGPSSSSSTSSPTIIHYQPPLPPPPTSHSLENNVPPPASRGHLNRCRACHNLLTFNHDSQRWERTNQASSTSASTMEPSGSTSFPPSSSSPWQPEEGRRTLEAQPQERRAPPEPSEQPPPPGGGGAGTVAFPIAQTPSQPGEQTVGLVYNQDTAQWERVYRQAAAGRSAEPPEALSQEMPVDPPDEDSLRRYELCHCQADNNDHHLQIVKSVVNIVMSVLYFTQTTAGIISAITVTLRHVRIKRPPHLPRPRQVNATPPGKRFIYPDPDQPGKRFISPDPTTRQVNRPRQVNASFTPTPPPGKRFIYPDPPGKRFIYPDPARLSPAAYYAQRMIQYLSRRDSIRQRSLRYQQNRLRAMSSSSDSTASNPSNSMDNSDVDFEELDDNGDRARHRTPRASIGDGQSAVASNIANTTYRLQWWDFTKFDLPEISNGPNAISVSLSPMGCYVMVGLASRRILLHPTTDHMVAQVFRLQQPHGGETSIRMVFNVVYPMAPDQRRHVSINSARWLPDPGMGLAYGTNKGDLVICRPVPNRSGWRLDRDMGLMNAIGLQPRHPAPSVTSQGTQTPIIQLQNAETQTERDLSEPGVSQPALSTDQSDPSLHNVPPETPSTSGSAPGPPETSQTSRVQDGVQGGAAAEPNTSTASTAESAEFGSGEDALARIRRLIAEGGMTAVVQREQSTTMASMGGFGNNIIVSHRIHRGSQTGASRPMADPTGTTGAGATPSTSGPQTYAPPQASSPAEPHSPVWGPPVLLGPPPSGLSLDMDDVFDGGRTDEDSLPGPSSSSLLLSSPSSSSSSSSHSPLPLPGGGGGGGVAPPNSYHGNPYSR</sequence>
<feature type="compositionally biased region" description="Pro residues" evidence="13">
    <location>
        <begin position="2340"/>
        <end position="2350"/>
    </location>
</feature>
<dbReference type="Gene3D" id="3.40.50.80">
    <property type="entry name" value="Nucleotide-binding domain of ferredoxin-NADP reductase (FNR) module"/>
    <property type="match status" value="1"/>
</dbReference>
<evidence type="ECO:0000313" key="19">
    <source>
        <dbReference type="Proteomes" id="UP000298787"/>
    </source>
</evidence>
<feature type="region of interest" description="Disordered" evidence="13">
    <location>
        <begin position="2932"/>
        <end position="3057"/>
    </location>
</feature>
<evidence type="ECO:0000313" key="18">
    <source>
        <dbReference type="EMBL" id="TKS72912.1"/>
    </source>
</evidence>
<evidence type="ECO:0000256" key="8">
    <source>
        <dbReference type="ARBA" id="ARBA00023002"/>
    </source>
</evidence>
<dbReference type="Gene3D" id="1.10.238.10">
    <property type="entry name" value="EF-hand"/>
    <property type="match status" value="1"/>
</dbReference>
<keyword evidence="8" id="KW-0560">Oxidoreductase</keyword>
<dbReference type="SUPFAM" id="SSF52343">
    <property type="entry name" value="Ferredoxin reductase-like, C-terminal NADP-linked domain"/>
    <property type="match status" value="1"/>
</dbReference>
<feature type="compositionally biased region" description="Polar residues" evidence="13">
    <location>
        <begin position="2819"/>
        <end position="2829"/>
    </location>
</feature>
<dbReference type="InterPro" id="IPR003894">
    <property type="entry name" value="TAFH_NHR1"/>
</dbReference>
<feature type="compositionally biased region" description="Low complexity" evidence="13">
    <location>
        <begin position="2231"/>
        <end position="2241"/>
    </location>
</feature>
<keyword evidence="4" id="KW-0479">Metal-binding</keyword>
<keyword evidence="19" id="KW-1185">Reference proteome</keyword>
<dbReference type="PROSITE" id="PS51119">
    <property type="entry name" value="TAFH"/>
    <property type="match status" value="1"/>
</dbReference>
<evidence type="ECO:0000256" key="4">
    <source>
        <dbReference type="ARBA" id="ARBA00022723"/>
    </source>
</evidence>
<feature type="region of interest" description="Disordered" evidence="13">
    <location>
        <begin position="2474"/>
        <end position="2532"/>
    </location>
</feature>
<feature type="compositionally biased region" description="Polar residues" evidence="13">
    <location>
        <begin position="2127"/>
        <end position="2142"/>
    </location>
</feature>
<organism evidence="18 19">
    <name type="scientific">Collichthys lucidus</name>
    <name type="common">Big head croaker</name>
    <name type="synonym">Sciaena lucida</name>
    <dbReference type="NCBI Taxonomy" id="240159"/>
    <lineage>
        <taxon>Eukaryota</taxon>
        <taxon>Metazoa</taxon>
        <taxon>Chordata</taxon>
        <taxon>Craniata</taxon>
        <taxon>Vertebrata</taxon>
        <taxon>Euteleostomi</taxon>
        <taxon>Actinopterygii</taxon>
        <taxon>Neopterygii</taxon>
        <taxon>Teleostei</taxon>
        <taxon>Neoteleostei</taxon>
        <taxon>Acanthomorphata</taxon>
        <taxon>Eupercaria</taxon>
        <taxon>Sciaenidae</taxon>
        <taxon>Collichthys</taxon>
    </lineage>
</organism>
<dbReference type="Pfam" id="PF07531">
    <property type="entry name" value="TAFH"/>
    <property type="match status" value="1"/>
</dbReference>
<reference evidence="18 19" key="1">
    <citation type="submission" date="2019-01" db="EMBL/GenBank/DDBJ databases">
        <title>Genome Assembly of Collichthys lucidus.</title>
        <authorList>
            <person name="Cai M."/>
            <person name="Xiao S."/>
        </authorList>
    </citation>
    <scope>NUCLEOTIDE SEQUENCE [LARGE SCALE GENOMIC DNA]</scope>
    <source>
        <strain evidence="18">JT15FE1705JMU</strain>
        <tissue evidence="18">Muscle</tissue>
    </source>
</reference>
<accession>A0A4V6ARB7</accession>
<name>A0A4V6ARB7_COLLU</name>
<dbReference type="GO" id="GO:0005669">
    <property type="term" value="C:transcription factor TFIID complex"/>
    <property type="evidence" value="ECO:0007669"/>
    <property type="project" value="InterPro"/>
</dbReference>
<feature type="compositionally biased region" description="Basic and acidic residues" evidence="13">
    <location>
        <begin position="2323"/>
        <end position="2339"/>
    </location>
</feature>
<feature type="domain" description="TAFH" evidence="16">
    <location>
        <begin position="523"/>
        <end position="620"/>
    </location>
</feature>
<evidence type="ECO:0000256" key="7">
    <source>
        <dbReference type="ARBA" id="ARBA00022857"/>
    </source>
</evidence>
<evidence type="ECO:0000256" key="14">
    <source>
        <dbReference type="SAM" id="Phobius"/>
    </source>
</evidence>
<dbReference type="PANTHER" id="PTHR11972:SF58">
    <property type="entry name" value="NADPH OXIDASE 5"/>
    <property type="match status" value="1"/>
</dbReference>
<feature type="compositionally biased region" description="Low complexity" evidence="13">
    <location>
        <begin position="2306"/>
        <end position="2319"/>
    </location>
</feature>
<dbReference type="CDD" id="cd06186">
    <property type="entry name" value="NOX_Duox_like_FAD_NADP"/>
    <property type="match status" value="1"/>
</dbReference>
<feature type="domain" description="FAD-binding FR-type" evidence="17">
    <location>
        <begin position="1505"/>
        <end position="1644"/>
    </location>
</feature>
<evidence type="ECO:0000256" key="5">
    <source>
        <dbReference type="ARBA" id="ARBA00022827"/>
    </source>
</evidence>
<evidence type="ECO:0000256" key="2">
    <source>
        <dbReference type="ARBA" id="ARBA00006178"/>
    </source>
</evidence>
<feature type="region of interest" description="Disordered" evidence="13">
    <location>
        <begin position="2803"/>
        <end position="2882"/>
    </location>
</feature>
<dbReference type="GO" id="GO:0006952">
    <property type="term" value="P:defense response"/>
    <property type="evidence" value="ECO:0007669"/>
    <property type="project" value="TreeGrafter"/>
</dbReference>
<dbReference type="Pfam" id="PF13202">
    <property type="entry name" value="EF-hand_5"/>
    <property type="match status" value="1"/>
</dbReference>
<dbReference type="GO" id="GO:0016175">
    <property type="term" value="F:superoxide-generating NAD(P)H oxidase activity"/>
    <property type="evidence" value="ECO:0007669"/>
    <property type="project" value="TreeGrafter"/>
</dbReference>
<dbReference type="InterPro" id="IPR037249">
    <property type="entry name" value="TAFH/NHR1_dom_sf"/>
</dbReference>
<dbReference type="SUPFAM" id="SSF158553">
    <property type="entry name" value="TAFH domain-like"/>
    <property type="match status" value="1"/>
</dbReference>
<keyword evidence="7" id="KW-0521">NADP</keyword>
<feature type="compositionally biased region" description="Acidic residues" evidence="13">
    <location>
        <begin position="2604"/>
        <end position="2613"/>
    </location>
</feature>
<feature type="region of interest" description="Disordered" evidence="13">
    <location>
        <begin position="1590"/>
        <end position="1610"/>
    </location>
</feature>
<feature type="coiled-coil region" evidence="12">
    <location>
        <begin position="803"/>
        <end position="837"/>
    </location>
</feature>
<keyword evidence="5" id="KW-0274">FAD</keyword>
<dbReference type="SUPFAM" id="SSF50993">
    <property type="entry name" value="Peptidase/esterase 'gauge' domain"/>
    <property type="match status" value="1"/>
</dbReference>
<dbReference type="InterPro" id="IPR050369">
    <property type="entry name" value="RBOH/FRE"/>
</dbReference>
<evidence type="ECO:0000256" key="10">
    <source>
        <dbReference type="ARBA" id="ARBA00023163"/>
    </source>
</evidence>
<evidence type="ECO:0000259" key="16">
    <source>
        <dbReference type="PROSITE" id="PS51119"/>
    </source>
</evidence>
<evidence type="ECO:0000256" key="3">
    <source>
        <dbReference type="ARBA" id="ARBA00022630"/>
    </source>
</evidence>
<dbReference type="SMART" id="SM00054">
    <property type="entry name" value="EFh"/>
    <property type="match status" value="3"/>
</dbReference>
<dbReference type="InterPro" id="IPR018247">
    <property type="entry name" value="EF_Hand_1_Ca_BS"/>
</dbReference>
<dbReference type="PROSITE" id="PS00018">
    <property type="entry name" value="EF_HAND_1"/>
    <property type="match status" value="1"/>
</dbReference>
<dbReference type="SUPFAM" id="SSF63380">
    <property type="entry name" value="Riboflavin synthase domain-like"/>
    <property type="match status" value="1"/>
</dbReference>
<evidence type="ECO:0000256" key="6">
    <source>
        <dbReference type="ARBA" id="ARBA00022837"/>
    </source>
</evidence>
<dbReference type="PANTHER" id="PTHR11972">
    <property type="entry name" value="NADPH OXIDASE"/>
    <property type="match status" value="1"/>
</dbReference>
<dbReference type="GO" id="GO:0006352">
    <property type="term" value="P:DNA-templated transcription initiation"/>
    <property type="evidence" value="ECO:0007669"/>
    <property type="project" value="InterPro"/>
</dbReference>
<dbReference type="Pfam" id="PF08030">
    <property type="entry name" value="NAD_binding_6"/>
    <property type="match status" value="1"/>
</dbReference>
<evidence type="ECO:0000259" key="15">
    <source>
        <dbReference type="PROSITE" id="PS50222"/>
    </source>
</evidence>
<feature type="region of interest" description="Disordered" evidence="13">
    <location>
        <begin position="2394"/>
        <end position="2415"/>
    </location>
</feature>
<feature type="compositionally biased region" description="Low complexity" evidence="13">
    <location>
        <begin position="2943"/>
        <end position="2958"/>
    </location>
</feature>
<dbReference type="Gene3D" id="2.40.30.10">
    <property type="entry name" value="Translation factors"/>
    <property type="match status" value="1"/>
</dbReference>
<feature type="region of interest" description="Disordered" evidence="13">
    <location>
        <begin position="411"/>
        <end position="434"/>
    </location>
</feature>
<dbReference type="GO" id="GO:0042554">
    <property type="term" value="P:superoxide anion generation"/>
    <property type="evidence" value="ECO:0007669"/>
    <property type="project" value="TreeGrafter"/>
</dbReference>
<keyword evidence="14" id="KW-0812">Transmembrane</keyword>
<evidence type="ECO:0000259" key="17">
    <source>
        <dbReference type="PROSITE" id="PS51384"/>
    </source>
</evidence>
<dbReference type="SUPFAM" id="SSF47473">
    <property type="entry name" value="EF-hand"/>
    <property type="match status" value="1"/>
</dbReference>
<feature type="compositionally biased region" description="Low complexity" evidence="13">
    <location>
        <begin position="2116"/>
        <end position="2126"/>
    </location>
</feature>
<feature type="region of interest" description="Disordered" evidence="13">
    <location>
        <begin position="1971"/>
        <end position="2010"/>
    </location>
</feature>
<feature type="coiled-coil region" evidence="12">
    <location>
        <begin position="936"/>
        <end position="970"/>
    </location>
</feature>
<dbReference type="Proteomes" id="UP000298787">
    <property type="component" value="Chromosome 7"/>
</dbReference>
<comment type="subcellular location">
    <subcellularLocation>
        <location evidence="1">Nucleus</location>
    </subcellularLocation>
</comment>
<keyword evidence="9" id="KW-0805">Transcription regulation</keyword>
<feature type="transmembrane region" description="Helical" evidence="14">
    <location>
        <begin position="1403"/>
        <end position="1424"/>
    </location>
</feature>
<feature type="domain" description="EF-hand" evidence="15">
    <location>
        <begin position="1251"/>
        <end position="1286"/>
    </location>
</feature>
<feature type="compositionally biased region" description="Polar residues" evidence="13">
    <location>
        <begin position="2507"/>
        <end position="2524"/>
    </location>
</feature>
<feature type="compositionally biased region" description="Polar residues" evidence="13">
    <location>
        <begin position="2293"/>
        <end position="2305"/>
    </location>
</feature>
<keyword evidence="14" id="KW-1133">Transmembrane helix</keyword>
<keyword evidence="10" id="KW-0804">Transcription</keyword>
<keyword evidence="6" id="KW-0106">Calcium</keyword>
<dbReference type="PROSITE" id="PS51384">
    <property type="entry name" value="FAD_FR"/>
    <property type="match status" value="1"/>
</dbReference>
<feature type="transmembrane region" description="Helical" evidence="14">
    <location>
        <begin position="1470"/>
        <end position="1496"/>
    </location>
</feature>
<comment type="similarity">
    <text evidence="2">Belongs to the TAF4 family.</text>
</comment>
<evidence type="ECO:0000256" key="9">
    <source>
        <dbReference type="ARBA" id="ARBA00023015"/>
    </source>
</evidence>
<dbReference type="GO" id="GO:0043020">
    <property type="term" value="C:NADPH oxidase complex"/>
    <property type="evidence" value="ECO:0007669"/>
    <property type="project" value="TreeGrafter"/>
</dbReference>
<evidence type="ECO:0000256" key="13">
    <source>
        <dbReference type="SAM" id="MobiDB-lite"/>
    </source>
</evidence>
<dbReference type="SFLD" id="SFLDG01169">
    <property type="entry name" value="NADPH_oxidase_subgroup_(NOX)"/>
    <property type="match status" value="1"/>
</dbReference>
<dbReference type="PROSITE" id="PS50222">
    <property type="entry name" value="EF_HAND_2"/>
    <property type="match status" value="2"/>
</dbReference>
<evidence type="ECO:0000256" key="11">
    <source>
        <dbReference type="ARBA" id="ARBA00023242"/>
    </source>
</evidence>
<feature type="compositionally biased region" description="Low complexity" evidence="13">
    <location>
        <begin position="494"/>
        <end position="512"/>
    </location>
</feature>
<feature type="compositionally biased region" description="Low complexity" evidence="13">
    <location>
        <begin position="1590"/>
        <end position="1600"/>
    </location>
</feature>
<keyword evidence="14" id="KW-0472">Membrane</keyword>
<feature type="domain" description="EF-hand" evidence="15">
    <location>
        <begin position="1167"/>
        <end position="1202"/>
    </location>
</feature>
<dbReference type="InterPro" id="IPR017927">
    <property type="entry name" value="FAD-bd_FR_type"/>
</dbReference>
<gene>
    <name evidence="18" type="ORF">D9C73_006989</name>
</gene>
<dbReference type="InterPro" id="IPR007900">
    <property type="entry name" value="TAF4_C"/>
</dbReference>
<dbReference type="InterPro" id="IPR011992">
    <property type="entry name" value="EF-hand-dom_pair"/>
</dbReference>
<feature type="region of interest" description="Disordered" evidence="13">
    <location>
        <begin position="2581"/>
        <end position="2630"/>
    </location>
</feature>
<dbReference type="InterPro" id="IPR013112">
    <property type="entry name" value="FAD-bd_8"/>
</dbReference>
<protein>
    <submittedName>
        <fullName evidence="18">NADPH oxidase 5</fullName>
    </submittedName>
</protein>
<dbReference type="EMBL" id="CM014084">
    <property type="protein sequence ID" value="TKS72912.1"/>
    <property type="molecule type" value="Genomic_DNA"/>
</dbReference>
<keyword evidence="3" id="KW-0285">Flavoprotein</keyword>
<dbReference type="Gene3D" id="1.20.120.1110">
    <property type="entry name" value="TAFH/NHR1 domain"/>
    <property type="match status" value="1"/>
</dbReference>
<dbReference type="InterPro" id="IPR013121">
    <property type="entry name" value="Fe_red_NAD-bd_6"/>
</dbReference>
<feature type="region of interest" description="Disordered" evidence="13">
    <location>
        <begin position="26"/>
        <end position="86"/>
    </location>
</feature>
<dbReference type="InterPro" id="IPR002048">
    <property type="entry name" value="EF_hand_dom"/>
</dbReference>
<dbReference type="CDD" id="cd00051">
    <property type="entry name" value="EFh"/>
    <property type="match status" value="1"/>
</dbReference>
<feature type="compositionally biased region" description="Polar residues" evidence="13">
    <location>
        <begin position="2070"/>
        <end position="2089"/>
    </location>
</feature>
<feature type="region of interest" description="Disordered" evidence="13">
    <location>
        <begin position="842"/>
        <end position="894"/>
    </location>
</feature>
<feature type="region of interest" description="Disordered" evidence="13">
    <location>
        <begin position="2288"/>
        <end position="2371"/>
    </location>
</feature>
<dbReference type="GO" id="GO:0005509">
    <property type="term" value="F:calcium ion binding"/>
    <property type="evidence" value="ECO:0007669"/>
    <property type="project" value="InterPro"/>
</dbReference>
<dbReference type="STRING" id="240159.A0A4V6ARB7"/>
<dbReference type="FunFam" id="3.40.50.80:FF:000012">
    <property type="entry name" value="NADPH oxidase, isoform B"/>
    <property type="match status" value="1"/>
</dbReference>
<feature type="compositionally biased region" description="Low complexity" evidence="13">
    <location>
        <begin position="3008"/>
        <end position="3032"/>
    </location>
</feature>
<feature type="compositionally biased region" description="Low complexity" evidence="13">
    <location>
        <begin position="2587"/>
        <end position="2600"/>
    </location>
</feature>
<feature type="region of interest" description="Disordered" evidence="13">
    <location>
        <begin position="2220"/>
        <end position="2269"/>
    </location>
</feature>
<dbReference type="Pfam" id="PF08022">
    <property type="entry name" value="FAD_binding_8"/>
    <property type="match status" value="1"/>
</dbReference>
<feature type="transmembrane region" description="Helical" evidence="14">
    <location>
        <begin position="1326"/>
        <end position="1345"/>
    </location>
</feature>
<dbReference type="InterPro" id="IPR017938">
    <property type="entry name" value="Riboflavin_synthase-like_b-brl"/>
</dbReference>
<evidence type="ECO:0000256" key="1">
    <source>
        <dbReference type="ARBA" id="ARBA00004123"/>
    </source>
</evidence>
<dbReference type="SMART" id="SM00549">
    <property type="entry name" value="TAFH"/>
    <property type="match status" value="1"/>
</dbReference>
<dbReference type="InterPro" id="IPR039261">
    <property type="entry name" value="FNR_nucleotide-bd"/>
</dbReference>
<feature type="coiled-coil region" evidence="12">
    <location>
        <begin position="1005"/>
        <end position="1053"/>
    </location>
</feature>
<dbReference type="GO" id="GO:0006355">
    <property type="term" value="P:regulation of DNA-templated transcription"/>
    <property type="evidence" value="ECO:0007669"/>
    <property type="project" value="UniProtKB-ARBA"/>
</dbReference>